<evidence type="ECO:0000313" key="6">
    <source>
        <dbReference type="EMBL" id="RDI70179.1"/>
    </source>
</evidence>
<proteinExistence type="predicted"/>
<dbReference type="SUPFAM" id="SSF46785">
    <property type="entry name" value="Winged helix' DNA-binding domain"/>
    <property type="match status" value="1"/>
</dbReference>
<keyword evidence="1" id="KW-0805">Transcription regulation</keyword>
<dbReference type="Proteomes" id="UP000199289">
    <property type="component" value="Unassembled WGS sequence"/>
</dbReference>
<organism evidence="7 8">
    <name type="scientific">Halopelagius longus</name>
    <dbReference type="NCBI Taxonomy" id="1236180"/>
    <lineage>
        <taxon>Archaea</taxon>
        <taxon>Methanobacteriati</taxon>
        <taxon>Methanobacteriota</taxon>
        <taxon>Stenosarchaea group</taxon>
        <taxon>Halobacteria</taxon>
        <taxon>Halobacteriales</taxon>
        <taxon>Haloferacaceae</taxon>
    </lineage>
</organism>
<evidence type="ECO:0000313" key="9">
    <source>
        <dbReference type="Proteomes" id="UP000255421"/>
    </source>
</evidence>
<dbReference type="SUPFAM" id="SSF55781">
    <property type="entry name" value="GAF domain-like"/>
    <property type="match status" value="1"/>
</dbReference>
<evidence type="ECO:0000313" key="8">
    <source>
        <dbReference type="Proteomes" id="UP000199289"/>
    </source>
</evidence>
<dbReference type="Gene3D" id="3.30.450.40">
    <property type="match status" value="1"/>
</dbReference>
<dbReference type="Pfam" id="PF01614">
    <property type="entry name" value="IclR_C"/>
    <property type="match status" value="1"/>
</dbReference>
<accession>A0A1H1FC57</accession>
<dbReference type="EMBL" id="FNKQ01000004">
    <property type="protein sequence ID" value="SDQ98354.1"/>
    <property type="molecule type" value="Genomic_DNA"/>
</dbReference>
<dbReference type="GO" id="GO:0003677">
    <property type="term" value="F:DNA binding"/>
    <property type="evidence" value="ECO:0007669"/>
    <property type="project" value="UniProtKB-KW"/>
</dbReference>
<dbReference type="InterPro" id="IPR005471">
    <property type="entry name" value="Tscrpt_reg_IclR_N"/>
</dbReference>
<reference evidence="8" key="1">
    <citation type="submission" date="2016-10" db="EMBL/GenBank/DDBJ databases">
        <authorList>
            <person name="Varghese N."/>
            <person name="Submissions S."/>
        </authorList>
    </citation>
    <scope>NUCLEOTIDE SEQUENCE [LARGE SCALE GENOMIC DNA]</scope>
    <source>
        <strain evidence="8">CGMCC 1.12397</strain>
    </source>
</reference>
<dbReference type="PROSITE" id="PS51078">
    <property type="entry name" value="ICLR_ED"/>
    <property type="match status" value="1"/>
</dbReference>
<dbReference type="EMBL" id="QQST01000002">
    <property type="protein sequence ID" value="RDI70179.1"/>
    <property type="molecule type" value="Genomic_DNA"/>
</dbReference>
<dbReference type="PANTHER" id="PTHR30136">
    <property type="entry name" value="HELIX-TURN-HELIX TRANSCRIPTIONAL REGULATOR, ICLR FAMILY"/>
    <property type="match status" value="1"/>
</dbReference>
<dbReference type="AlphaFoldDB" id="A0A1H1FC57"/>
<name>A0A1H1FC57_9EURY</name>
<keyword evidence="9" id="KW-1185">Reference proteome</keyword>
<evidence type="ECO:0000259" key="5">
    <source>
        <dbReference type="PROSITE" id="PS51078"/>
    </source>
</evidence>
<evidence type="ECO:0000313" key="7">
    <source>
        <dbReference type="EMBL" id="SDQ98354.1"/>
    </source>
</evidence>
<feature type="domain" description="IclR-ED" evidence="5">
    <location>
        <begin position="72"/>
        <end position="256"/>
    </location>
</feature>
<reference evidence="7" key="2">
    <citation type="submission" date="2016-10" db="EMBL/GenBank/DDBJ databases">
        <authorList>
            <person name="de Groot N.N."/>
        </authorList>
    </citation>
    <scope>NUCLEOTIDE SEQUENCE [LARGE SCALE GENOMIC DNA]</scope>
    <source>
        <strain evidence="7">CGMCC 1.12397</strain>
    </source>
</reference>
<dbReference type="InterPro" id="IPR036388">
    <property type="entry name" value="WH-like_DNA-bd_sf"/>
</dbReference>
<reference evidence="6 9" key="3">
    <citation type="submission" date="2018-07" db="EMBL/GenBank/DDBJ databases">
        <title>Genome sequence of extremly halophilic archaeon Halopelagius longus strain BC12-B1.</title>
        <authorList>
            <person name="Zhang X."/>
        </authorList>
    </citation>
    <scope>NUCLEOTIDE SEQUENCE [LARGE SCALE GENOMIC DNA]</scope>
    <source>
        <strain evidence="6 9">BC12-B1</strain>
    </source>
</reference>
<keyword evidence="3" id="KW-0804">Transcription</keyword>
<evidence type="ECO:0000259" key="4">
    <source>
        <dbReference type="PROSITE" id="PS51077"/>
    </source>
</evidence>
<dbReference type="Gene3D" id="1.10.10.10">
    <property type="entry name" value="Winged helix-like DNA-binding domain superfamily/Winged helix DNA-binding domain"/>
    <property type="match status" value="1"/>
</dbReference>
<dbReference type="InterPro" id="IPR014757">
    <property type="entry name" value="Tscrpt_reg_IclR_C"/>
</dbReference>
<dbReference type="GO" id="GO:0045892">
    <property type="term" value="P:negative regulation of DNA-templated transcription"/>
    <property type="evidence" value="ECO:0007669"/>
    <property type="project" value="TreeGrafter"/>
</dbReference>
<evidence type="ECO:0000256" key="1">
    <source>
        <dbReference type="ARBA" id="ARBA00023015"/>
    </source>
</evidence>
<dbReference type="InterPro" id="IPR029016">
    <property type="entry name" value="GAF-like_dom_sf"/>
</dbReference>
<dbReference type="GO" id="GO:0003700">
    <property type="term" value="F:DNA-binding transcription factor activity"/>
    <property type="evidence" value="ECO:0007669"/>
    <property type="project" value="TreeGrafter"/>
</dbReference>
<keyword evidence="2" id="KW-0238">DNA-binding</keyword>
<dbReference type="SMART" id="SM00346">
    <property type="entry name" value="HTH_ICLR"/>
    <property type="match status" value="1"/>
</dbReference>
<dbReference type="Proteomes" id="UP000255421">
    <property type="component" value="Unassembled WGS sequence"/>
</dbReference>
<dbReference type="InterPro" id="IPR050707">
    <property type="entry name" value="HTH_MetabolicPath_Reg"/>
</dbReference>
<protein>
    <submittedName>
        <fullName evidence="6">IclR family transcriptional regulator</fullName>
    </submittedName>
    <submittedName>
        <fullName evidence="7">Transcriptional regulator, IclR family</fullName>
    </submittedName>
</protein>
<dbReference type="RefSeq" id="WP_092538641.1">
    <property type="nucleotide sequence ID" value="NZ_FNKQ01000004.1"/>
</dbReference>
<dbReference type="OrthoDB" id="14763at2157"/>
<evidence type="ECO:0000256" key="2">
    <source>
        <dbReference type="ARBA" id="ARBA00023125"/>
    </source>
</evidence>
<evidence type="ECO:0000256" key="3">
    <source>
        <dbReference type="ARBA" id="ARBA00023163"/>
    </source>
</evidence>
<sequence length="257" mass="28782">MGKNVNRAKNPVKSALTTLRIVEALKDREGARVTDLAQDLDLPKSSVHNYLSTLEQEEYVVKCDNRYYVGLKFLDIGTEARNRLSIHDIAKPEMQSLAEQTGELSNLLVEEHGKGVYIHREVGEDAVQVDATTGQRVHLHNTGLGKAILAHLPPERVEEILDRHGMPATTENTITDPENLFDELAEIRDRGVAFDREERLNGLRCVAAPILDQEDEVVGAVSVSGPRSRMSTERFREDIPTLLRNAVNIIELNIAYR</sequence>
<dbReference type="PROSITE" id="PS51077">
    <property type="entry name" value="HTH_ICLR"/>
    <property type="match status" value="1"/>
</dbReference>
<dbReference type="InterPro" id="IPR036390">
    <property type="entry name" value="WH_DNA-bd_sf"/>
</dbReference>
<dbReference type="Pfam" id="PF09339">
    <property type="entry name" value="HTH_IclR"/>
    <property type="match status" value="1"/>
</dbReference>
<gene>
    <name evidence="6" type="ORF">DWB78_16310</name>
    <name evidence="7" type="ORF">SAMN05216278_3123</name>
</gene>
<feature type="domain" description="HTH iclR-type" evidence="4">
    <location>
        <begin position="12"/>
        <end position="71"/>
    </location>
</feature>
<dbReference type="PANTHER" id="PTHR30136:SF35">
    <property type="entry name" value="HTH-TYPE TRANSCRIPTIONAL REGULATOR RV1719"/>
    <property type="match status" value="1"/>
</dbReference>